<dbReference type="AlphaFoldDB" id="A0A5N0UZ13"/>
<dbReference type="GO" id="GO:0033214">
    <property type="term" value="P:siderophore-iron import into cell"/>
    <property type="evidence" value="ECO:0007669"/>
    <property type="project" value="TreeGrafter"/>
</dbReference>
<feature type="transmembrane region" description="Helical" evidence="8">
    <location>
        <begin position="320"/>
        <end position="339"/>
    </location>
</feature>
<gene>
    <name evidence="9" type="ORF">FPZ12_021970</name>
</gene>
<feature type="transmembrane region" description="Helical" evidence="8">
    <location>
        <begin position="292"/>
        <end position="314"/>
    </location>
</feature>
<keyword evidence="3" id="KW-0813">Transport</keyword>
<feature type="transmembrane region" description="Helical" evidence="8">
    <location>
        <begin position="104"/>
        <end position="124"/>
    </location>
</feature>
<dbReference type="Proteomes" id="UP000319769">
    <property type="component" value="Unassembled WGS sequence"/>
</dbReference>
<accession>A0A5N0UZ13</accession>
<evidence type="ECO:0000313" key="9">
    <source>
        <dbReference type="EMBL" id="KAA9158731.1"/>
    </source>
</evidence>
<proteinExistence type="inferred from homology"/>
<comment type="subcellular location">
    <subcellularLocation>
        <location evidence="1">Cell membrane</location>
        <topology evidence="1">Multi-pass membrane protein</topology>
    </subcellularLocation>
</comment>
<dbReference type="GO" id="GO:0022857">
    <property type="term" value="F:transmembrane transporter activity"/>
    <property type="evidence" value="ECO:0007669"/>
    <property type="project" value="InterPro"/>
</dbReference>
<dbReference type="Pfam" id="PF01032">
    <property type="entry name" value="FecCD"/>
    <property type="match status" value="1"/>
</dbReference>
<keyword evidence="10" id="KW-1185">Reference proteome</keyword>
<protein>
    <submittedName>
        <fullName evidence="9">Iron chelate uptake ABC transporter family permease subunit</fullName>
    </submittedName>
</protein>
<dbReference type="PANTHER" id="PTHR30472">
    <property type="entry name" value="FERRIC ENTEROBACTIN TRANSPORT SYSTEM PERMEASE PROTEIN"/>
    <property type="match status" value="1"/>
</dbReference>
<name>A0A5N0UZ13_9PSEU</name>
<evidence type="ECO:0000256" key="4">
    <source>
        <dbReference type="ARBA" id="ARBA00022475"/>
    </source>
</evidence>
<dbReference type="PANTHER" id="PTHR30472:SF1">
    <property type="entry name" value="FE(3+) DICITRATE TRANSPORT SYSTEM PERMEASE PROTEIN FECC-RELATED"/>
    <property type="match status" value="1"/>
</dbReference>
<comment type="similarity">
    <text evidence="2">Belongs to the binding-protein-dependent transport system permease family. FecCD subfamily.</text>
</comment>
<feature type="transmembrane region" description="Helical" evidence="8">
    <location>
        <begin position="131"/>
        <end position="150"/>
    </location>
</feature>
<dbReference type="InterPro" id="IPR000522">
    <property type="entry name" value="ABC_transptr_permease_BtuC"/>
</dbReference>
<keyword evidence="6 8" id="KW-1133">Transmembrane helix</keyword>
<keyword evidence="7 8" id="KW-0472">Membrane</keyword>
<dbReference type="SUPFAM" id="SSF81345">
    <property type="entry name" value="ABC transporter involved in vitamin B12 uptake, BtuC"/>
    <property type="match status" value="1"/>
</dbReference>
<evidence type="ECO:0000256" key="5">
    <source>
        <dbReference type="ARBA" id="ARBA00022692"/>
    </source>
</evidence>
<evidence type="ECO:0000256" key="8">
    <source>
        <dbReference type="SAM" id="Phobius"/>
    </source>
</evidence>
<feature type="transmembrane region" description="Helical" evidence="8">
    <location>
        <begin position="75"/>
        <end position="92"/>
    </location>
</feature>
<dbReference type="InterPro" id="IPR037294">
    <property type="entry name" value="ABC_BtuC-like"/>
</dbReference>
<feature type="transmembrane region" description="Helical" evidence="8">
    <location>
        <begin position="204"/>
        <end position="225"/>
    </location>
</feature>
<dbReference type="FunFam" id="1.10.3470.10:FF:000001">
    <property type="entry name" value="Vitamin B12 ABC transporter permease BtuC"/>
    <property type="match status" value="1"/>
</dbReference>
<evidence type="ECO:0000256" key="6">
    <source>
        <dbReference type="ARBA" id="ARBA00022989"/>
    </source>
</evidence>
<dbReference type="EMBL" id="VMNW02000033">
    <property type="protein sequence ID" value="KAA9158731.1"/>
    <property type="molecule type" value="Genomic_DNA"/>
</dbReference>
<organism evidence="9 10">
    <name type="scientific">Amycolatopsis acidicola</name>
    <dbReference type="NCBI Taxonomy" id="2596893"/>
    <lineage>
        <taxon>Bacteria</taxon>
        <taxon>Bacillati</taxon>
        <taxon>Actinomycetota</taxon>
        <taxon>Actinomycetes</taxon>
        <taxon>Pseudonocardiales</taxon>
        <taxon>Pseudonocardiaceae</taxon>
        <taxon>Amycolatopsis</taxon>
    </lineage>
</organism>
<keyword evidence="4" id="KW-1003">Cell membrane</keyword>
<reference evidence="9" key="1">
    <citation type="submission" date="2019-09" db="EMBL/GenBank/DDBJ databases">
        <authorList>
            <person name="Teo W.F.A."/>
            <person name="Duangmal K."/>
        </authorList>
    </citation>
    <scope>NUCLEOTIDE SEQUENCE [LARGE SCALE GENOMIC DNA]</scope>
    <source>
        <strain evidence="9">K81G1</strain>
    </source>
</reference>
<feature type="transmembrane region" description="Helical" evidence="8">
    <location>
        <begin position="162"/>
        <end position="183"/>
    </location>
</feature>
<dbReference type="Gene3D" id="1.10.3470.10">
    <property type="entry name" value="ABC transporter involved in vitamin B12 uptake, BtuC"/>
    <property type="match status" value="1"/>
</dbReference>
<evidence type="ECO:0000313" key="10">
    <source>
        <dbReference type="Proteomes" id="UP000319769"/>
    </source>
</evidence>
<evidence type="ECO:0000256" key="2">
    <source>
        <dbReference type="ARBA" id="ARBA00007935"/>
    </source>
</evidence>
<feature type="transmembrane region" description="Helical" evidence="8">
    <location>
        <begin position="21"/>
        <end position="41"/>
    </location>
</feature>
<evidence type="ECO:0000256" key="1">
    <source>
        <dbReference type="ARBA" id="ARBA00004651"/>
    </source>
</evidence>
<dbReference type="GO" id="GO:0005886">
    <property type="term" value="C:plasma membrane"/>
    <property type="evidence" value="ECO:0007669"/>
    <property type="project" value="UniProtKB-SubCell"/>
</dbReference>
<keyword evidence="5 8" id="KW-0812">Transmembrane</keyword>
<dbReference type="RefSeq" id="WP_144750987.1">
    <property type="nucleotide sequence ID" value="NZ_VMNW02000033.1"/>
</dbReference>
<dbReference type="CDD" id="cd06550">
    <property type="entry name" value="TM_ABC_iron-siderophores_like"/>
    <property type="match status" value="1"/>
</dbReference>
<evidence type="ECO:0000256" key="3">
    <source>
        <dbReference type="ARBA" id="ARBA00022448"/>
    </source>
</evidence>
<feature type="transmembrane region" description="Helical" evidence="8">
    <location>
        <begin position="251"/>
        <end position="280"/>
    </location>
</feature>
<evidence type="ECO:0000256" key="7">
    <source>
        <dbReference type="ARBA" id="ARBA00023136"/>
    </source>
</evidence>
<comment type="caution">
    <text evidence="9">The sequence shown here is derived from an EMBL/GenBank/DDBJ whole genome shotgun (WGS) entry which is preliminary data.</text>
</comment>
<sequence length="346" mass="34689">MTAAEQVETGRAVRRGHALRAGGLVLALAALVLVALVSVAVGAKSIGPGTVVDALLHNTGTPDEIVIRSLRVPRTLLGICVGAALGLAGVLMQGLTRNPLADPGLLGINSGAAAAIVVGISFFGLGSASEYVWFGLLGAAVAAVVVYLLGSGGSGGATPVRLVLAGTAVAAALLAFVQAMLLVSPTTFDQFRFWQLGSLAGRDLNVLGSVVPFLALGALIAFTLARPLNAVVLGDDAGRALGAHLGRTRAWGALAITLLCGAATAAAGPLTFIGLAMPYVARAIVGPDHRWLLPYAAVLSPILLLAADILGRVIAPPGELAVGLVVAFVGAPVFIALVLRRKVAAA</sequence>
<dbReference type="OrthoDB" id="9782305at2"/>